<gene>
    <name evidence="2" type="ORF">PAT3040_00616</name>
</gene>
<keyword evidence="1" id="KW-0812">Transmembrane</keyword>
<comment type="caution">
    <text evidence="2">The sequence shown here is derived from an EMBL/GenBank/DDBJ whole genome shotgun (WGS) entry which is preliminary data.</text>
</comment>
<sequence>MGNVPGSVWIFSVIIIVLVTWITLWVTRKAYSKKWDETDE</sequence>
<protein>
    <submittedName>
        <fullName evidence="2">Uncharacterized protein</fullName>
    </submittedName>
</protein>
<feature type="transmembrane region" description="Helical" evidence="1">
    <location>
        <begin position="6"/>
        <end position="26"/>
    </location>
</feature>
<dbReference type="RefSeq" id="WP_256975597.1">
    <property type="nucleotide sequence ID" value="NZ_BDQX01000036.1"/>
</dbReference>
<evidence type="ECO:0000256" key="1">
    <source>
        <dbReference type="SAM" id="Phobius"/>
    </source>
</evidence>
<dbReference type="EMBL" id="BDQX01000036">
    <property type="protein sequence ID" value="GBG06113.1"/>
    <property type="molecule type" value="Genomic_DNA"/>
</dbReference>
<keyword evidence="1" id="KW-0472">Membrane</keyword>
<reference evidence="2 3" key="1">
    <citation type="submission" date="2017-08" db="EMBL/GenBank/DDBJ databases">
        <title>Substantial Increase in Enzyme Production by Combined Drug-Resistance Mutations in Paenibacillus agaridevorans.</title>
        <authorList>
            <person name="Tanaka Y."/>
            <person name="Funane K."/>
            <person name="Hosaka T."/>
            <person name="Shiwa Y."/>
            <person name="Fujita N."/>
            <person name="Miyazaki T."/>
            <person name="Yoshikawa H."/>
            <person name="Murakami K."/>
            <person name="Kasahara K."/>
            <person name="Inaoka T."/>
            <person name="Hiraga Y."/>
            <person name="Ochi K."/>
        </authorList>
    </citation>
    <scope>NUCLEOTIDE SEQUENCE [LARGE SCALE GENOMIC DNA]</scope>
    <source>
        <strain evidence="2 3">T-3040</strain>
    </source>
</reference>
<dbReference type="AlphaFoldDB" id="A0A2R5EQS3"/>
<dbReference type="Proteomes" id="UP000245202">
    <property type="component" value="Unassembled WGS sequence"/>
</dbReference>
<accession>A0A2R5EQS3</accession>
<evidence type="ECO:0000313" key="3">
    <source>
        <dbReference type="Proteomes" id="UP000245202"/>
    </source>
</evidence>
<keyword evidence="1" id="KW-1133">Transmembrane helix</keyword>
<organism evidence="2 3">
    <name type="scientific">Paenibacillus agaridevorans</name>
    <dbReference type="NCBI Taxonomy" id="171404"/>
    <lineage>
        <taxon>Bacteria</taxon>
        <taxon>Bacillati</taxon>
        <taxon>Bacillota</taxon>
        <taxon>Bacilli</taxon>
        <taxon>Bacillales</taxon>
        <taxon>Paenibacillaceae</taxon>
        <taxon>Paenibacillus</taxon>
    </lineage>
</organism>
<keyword evidence="3" id="KW-1185">Reference proteome</keyword>
<name>A0A2R5EQS3_9BACL</name>
<evidence type="ECO:0000313" key="2">
    <source>
        <dbReference type="EMBL" id="GBG06113.1"/>
    </source>
</evidence>
<proteinExistence type="predicted"/>